<dbReference type="SUPFAM" id="SSF57667">
    <property type="entry name" value="beta-beta-alpha zinc fingers"/>
    <property type="match status" value="1"/>
</dbReference>
<dbReference type="EMBL" id="MVGC01000048">
    <property type="protein sequence ID" value="RJE25426.1"/>
    <property type="molecule type" value="Genomic_DNA"/>
</dbReference>
<evidence type="ECO:0000256" key="8">
    <source>
        <dbReference type="PROSITE-ProRule" id="PRU00042"/>
    </source>
</evidence>
<accession>A0A3A2ZQZ8</accession>
<evidence type="ECO:0000256" key="6">
    <source>
        <dbReference type="ARBA" id="ARBA00023125"/>
    </source>
</evidence>
<dbReference type="PANTHER" id="PTHR24404">
    <property type="entry name" value="ZINC FINGER PROTEIN"/>
    <property type="match status" value="1"/>
</dbReference>
<sequence>MTTPYLIPSKNEWDYSSDAYQCILETGVAPEIPAESVKTSEVTLEDPASMVGFQFVPDSAFTSRSHAWPSYHSYSYPTPSTSSRHPDYPPSHTMRISDTDDVWNPLRLATHTPALPCPQFNKIQPACIDGRYSNSQYSPSSEYNGKYNFHSPDSGYGSKGTASSVATSFADSTYGSQPAPTELEPEHVEVSTLDQNTFQYNDELPNSEMLDSSSLPCPEVKCDFPGCKWTGKCPSDKRKHEARHKKLYKCDVETCTRTEGFGTLNDLSRHKKCVHKQEPERGPKVLYLCFGQNCPRRNKRWPRLDNFRQHLIRMHSGEDADELLKKSREWYEKYMKPHQSTLSAADLFAQAELAFQSIPEPDVPTTSQQEICNSVAPSHSIVPSQTIFNTEATSEGLTLNPIKTDPNHREPSPMEQAIPPHPNPIELPALKSLNLPPSLDQVPDNTQQGNTSNRKVDATVAAQNMINAMTKGMKSSQRWRRRSEQWNSEGVGREPHAGSSDRNSHVLRRIFLAALSLLPESSEGPTSAKPKCQERKEGPEKKDWFKCEYCGRQVRRQCDLNKHRKNHEKPYACTYMNCDKKFGKKIDWKCHENEDHFQHESWRCDLPDPAGNRQCCRLFMRQSDYVNHLQTEHDIDQNKTREFLSSNRIGRQGQSQYWCGFCRKIITMQSSGKERQNERFDHIDFKHFKYGQRVDDDWLPVSGHLTKREQREEEERLEMENSKNSKTADESCAHEDSDDGDSCPHNPGLSGEVSQTEERVQNLPAPRVPRNPRKRKAAASAVDPSSFSFGQQQQAPSAGRKKKRKGRSKQDPSYETMQEQFQMALSASSLLTKDDTPTQFQDFVYCVSSPLLI</sequence>
<dbReference type="GO" id="GO:0008270">
    <property type="term" value="F:zinc ion binding"/>
    <property type="evidence" value="ECO:0007669"/>
    <property type="project" value="UniProtKB-KW"/>
</dbReference>
<evidence type="ECO:0000256" key="7">
    <source>
        <dbReference type="ARBA" id="ARBA00023242"/>
    </source>
</evidence>
<keyword evidence="3" id="KW-0677">Repeat</keyword>
<evidence type="ECO:0000256" key="1">
    <source>
        <dbReference type="ARBA" id="ARBA00004123"/>
    </source>
</evidence>
<keyword evidence="12" id="KW-1185">Reference proteome</keyword>
<dbReference type="GO" id="GO:0003700">
    <property type="term" value="F:DNA-binding transcription factor activity"/>
    <property type="evidence" value="ECO:0007669"/>
    <property type="project" value="TreeGrafter"/>
</dbReference>
<dbReference type="GO" id="GO:0006357">
    <property type="term" value="P:regulation of transcription by RNA polymerase II"/>
    <property type="evidence" value="ECO:0007669"/>
    <property type="project" value="TreeGrafter"/>
</dbReference>
<feature type="region of interest" description="Disordered" evidence="9">
    <location>
        <begin position="471"/>
        <end position="502"/>
    </location>
</feature>
<feature type="compositionally biased region" description="Polar residues" evidence="9">
    <location>
        <begin position="783"/>
        <end position="796"/>
    </location>
</feature>
<feature type="region of interest" description="Disordered" evidence="9">
    <location>
        <begin position="705"/>
        <end position="818"/>
    </location>
</feature>
<dbReference type="STRING" id="2070753.A0A3A2ZQZ8"/>
<dbReference type="OrthoDB" id="6077919at2759"/>
<dbReference type="InterPro" id="IPR036236">
    <property type="entry name" value="Znf_C2H2_sf"/>
</dbReference>
<comment type="caution">
    <text evidence="11">The sequence shown here is derived from an EMBL/GenBank/DDBJ whole genome shotgun (WGS) entry which is preliminary data.</text>
</comment>
<gene>
    <name evidence="11" type="ORF">PHISCL_02249</name>
</gene>
<evidence type="ECO:0000313" key="12">
    <source>
        <dbReference type="Proteomes" id="UP000266188"/>
    </source>
</evidence>
<dbReference type="GO" id="GO:0000978">
    <property type="term" value="F:RNA polymerase II cis-regulatory region sequence-specific DNA binding"/>
    <property type="evidence" value="ECO:0007669"/>
    <property type="project" value="TreeGrafter"/>
</dbReference>
<evidence type="ECO:0000259" key="10">
    <source>
        <dbReference type="PROSITE" id="PS50157"/>
    </source>
</evidence>
<dbReference type="SMART" id="SM00355">
    <property type="entry name" value="ZnF_C2H2"/>
    <property type="match status" value="6"/>
</dbReference>
<name>A0A3A2ZQZ8_9EURO</name>
<evidence type="ECO:0000256" key="2">
    <source>
        <dbReference type="ARBA" id="ARBA00022723"/>
    </source>
</evidence>
<dbReference type="GO" id="GO:0005634">
    <property type="term" value="C:nucleus"/>
    <property type="evidence" value="ECO:0007669"/>
    <property type="project" value="UniProtKB-SubCell"/>
</dbReference>
<organism evidence="11 12">
    <name type="scientific">Aspergillus sclerotialis</name>
    <dbReference type="NCBI Taxonomy" id="2070753"/>
    <lineage>
        <taxon>Eukaryota</taxon>
        <taxon>Fungi</taxon>
        <taxon>Dikarya</taxon>
        <taxon>Ascomycota</taxon>
        <taxon>Pezizomycotina</taxon>
        <taxon>Eurotiomycetes</taxon>
        <taxon>Eurotiomycetidae</taxon>
        <taxon>Eurotiales</taxon>
        <taxon>Aspergillaceae</taxon>
        <taxon>Aspergillus</taxon>
        <taxon>Aspergillus subgen. Polypaecilum</taxon>
    </lineage>
</organism>
<evidence type="ECO:0000256" key="5">
    <source>
        <dbReference type="ARBA" id="ARBA00022833"/>
    </source>
</evidence>
<dbReference type="PROSITE" id="PS50157">
    <property type="entry name" value="ZINC_FINGER_C2H2_2"/>
    <property type="match status" value="1"/>
</dbReference>
<reference evidence="12" key="1">
    <citation type="submission" date="2017-02" db="EMBL/GenBank/DDBJ databases">
        <authorList>
            <person name="Tafer H."/>
            <person name="Lopandic K."/>
        </authorList>
    </citation>
    <scope>NUCLEOTIDE SEQUENCE [LARGE SCALE GENOMIC DNA]</scope>
    <source>
        <strain evidence="12">CBS 366.77</strain>
    </source>
</reference>
<evidence type="ECO:0000256" key="4">
    <source>
        <dbReference type="ARBA" id="ARBA00022771"/>
    </source>
</evidence>
<keyword evidence="2" id="KW-0479">Metal-binding</keyword>
<evidence type="ECO:0000256" key="9">
    <source>
        <dbReference type="SAM" id="MobiDB-lite"/>
    </source>
</evidence>
<evidence type="ECO:0000313" key="11">
    <source>
        <dbReference type="EMBL" id="RJE25426.1"/>
    </source>
</evidence>
<dbReference type="Gene3D" id="3.30.160.60">
    <property type="entry name" value="Classic Zinc Finger"/>
    <property type="match status" value="1"/>
</dbReference>
<dbReference type="InterPro" id="IPR050589">
    <property type="entry name" value="Ikaros_C2H2-ZF"/>
</dbReference>
<dbReference type="Proteomes" id="UP000266188">
    <property type="component" value="Unassembled WGS sequence"/>
</dbReference>
<comment type="subcellular location">
    <subcellularLocation>
        <location evidence="1">Nucleus</location>
    </subcellularLocation>
</comment>
<dbReference type="InterPro" id="IPR013087">
    <property type="entry name" value="Znf_C2H2_type"/>
</dbReference>
<dbReference type="PROSITE" id="PS00028">
    <property type="entry name" value="ZINC_FINGER_C2H2_1"/>
    <property type="match status" value="2"/>
</dbReference>
<keyword evidence="6" id="KW-0238">DNA-binding</keyword>
<keyword evidence="4 8" id="KW-0863">Zinc-finger</keyword>
<feature type="domain" description="C2H2-type" evidence="10">
    <location>
        <begin position="545"/>
        <end position="572"/>
    </location>
</feature>
<proteinExistence type="predicted"/>
<feature type="compositionally biased region" description="Basic and acidic residues" evidence="9">
    <location>
        <begin position="706"/>
        <end position="735"/>
    </location>
</feature>
<keyword evidence="5" id="KW-0862">Zinc</keyword>
<protein>
    <submittedName>
        <fullName evidence="11">Finger domain protein</fullName>
    </submittedName>
</protein>
<keyword evidence="7" id="KW-0539">Nucleus</keyword>
<dbReference type="PANTHER" id="PTHR24404:SF114">
    <property type="entry name" value="KLUMPFUSS, ISOFORM B-RELATED"/>
    <property type="match status" value="1"/>
</dbReference>
<dbReference type="AlphaFoldDB" id="A0A3A2ZQZ8"/>
<evidence type="ECO:0000256" key="3">
    <source>
        <dbReference type="ARBA" id="ARBA00022737"/>
    </source>
</evidence>